<dbReference type="Pfam" id="PF20398">
    <property type="entry name" value="DUF6691"/>
    <property type="match status" value="1"/>
</dbReference>
<keyword evidence="1" id="KW-0472">Membrane</keyword>
<organism evidence="2 3">
    <name type="scientific">Acinetobacter rudis</name>
    <dbReference type="NCBI Taxonomy" id="632955"/>
    <lineage>
        <taxon>Bacteria</taxon>
        <taxon>Pseudomonadati</taxon>
        <taxon>Pseudomonadota</taxon>
        <taxon>Gammaproteobacteria</taxon>
        <taxon>Moraxellales</taxon>
        <taxon>Moraxellaceae</taxon>
        <taxon>Acinetobacter</taxon>
    </lineage>
</organism>
<feature type="transmembrane region" description="Helical" evidence="1">
    <location>
        <begin position="102"/>
        <end position="125"/>
    </location>
</feature>
<accession>A0AAW8J9X9</accession>
<evidence type="ECO:0000256" key="1">
    <source>
        <dbReference type="SAM" id="Phobius"/>
    </source>
</evidence>
<feature type="transmembrane region" description="Helical" evidence="1">
    <location>
        <begin position="37"/>
        <end position="57"/>
    </location>
</feature>
<dbReference type="EMBL" id="JAVIDL010000022">
    <property type="protein sequence ID" value="MDQ8936337.1"/>
    <property type="molecule type" value="Genomic_DNA"/>
</dbReference>
<gene>
    <name evidence="2" type="ORF">RFH47_11480</name>
</gene>
<keyword evidence="1" id="KW-0812">Transmembrane</keyword>
<evidence type="ECO:0000313" key="3">
    <source>
        <dbReference type="Proteomes" id="UP001243844"/>
    </source>
</evidence>
<reference evidence="2" key="1">
    <citation type="submission" date="2023-08" db="EMBL/GenBank/DDBJ databases">
        <title>Emergence of clinically-relevant ST2 carbapenem-resistant Acinetobacter baumannii strains in hospital sewages in Zhejiang, East of China.</title>
        <authorList>
            <person name="Kaichao C."/>
            <person name="Zhang R."/>
        </authorList>
    </citation>
    <scope>NUCLEOTIDE SEQUENCE</scope>
    <source>
        <strain evidence="2">M-RB-37</strain>
    </source>
</reference>
<feature type="transmembrane region" description="Helical" evidence="1">
    <location>
        <begin position="78"/>
        <end position="96"/>
    </location>
</feature>
<dbReference type="AlphaFoldDB" id="A0AAW8J9X9"/>
<name>A0AAW8J9X9_9GAMM</name>
<dbReference type="InterPro" id="IPR046513">
    <property type="entry name" value="DUF6691"/>
</dbReference>
<evidence type="ECO:0000313" key="2">
    <source>
        <dbReference type="EMBL" id="MDQ8936337.1"/>
    </source>
</evidence>
<sequence length="133" mass="14199">MAVFFGALFALGLIISGLANPVKIIGFLDVTGQWDASLIFVMLGAIMVVFIPMQRAIRKPYTLSGQVINLPTQKQIDYKLIIGAVIFGIGWAIAGVCPGPSFALLGLGHIEAFYFLLAMSGGIWLQRKISGAA</sequence>
<proteinExistence type="predicted"/>
<dbReference type="Proteomes" id="UP001243844">
    <property type="component" value="Unassembled WGS sequence"/>
</dbReference>
<protein>
    <submittedName>
        <fullName evidence="2">YeeE/YedE thiosulfate transporter family protein</fullName>
    </submittedName>
</protein>
<comment type="caution">
    <text evidence="2">The sequence shown here is derived from an EMBL/GenBank/DDBJ whole genome shotgun (WGS) entry which is preliminary data.</text>
</comment>
<keyword evidence="1" id="KW-1133">Transmembrane helix</keyword>